<feature type="transmembrane region" description="Helical" evidence="6">
    <location>
        <begin position="52"/>
        <end position="76"/>
    </location>
</feature>
<evidence type="ECO:0000259" key="8">
    <source>
        <dbReference type="Pfam" id="PF14293"/>
    </source>
</evidence>
<dbReference type="GO" id="GO:0005886">
    <property type="term" value="C:plasma membrane"/>
    <property type="evidence" value="ECO:0007669"/>
    <property type="project" value="UniProtKB-SubCell"/>
</dbReference>
<keyword evidence="4 6" id="KW-1133">Transmembrane helix</keyword>
<dbReference type="Gene3D" id="3.40.50.300">
    <property type="entry name" value="P-loop containing nucleotide triphosphate hydrolases"/>
    <property type="match status" value="2"/>
</dbReference>
<comment type="subcellular location">
    <subcellularLocation>
        <location evidence="1">Cell membrane</location>
        <topology evidence="1">Multi-pass membrane protein</topology>
    </subcellularLocation>
</comment>
<protein>
    <submittedName>
        <fullName evidence="9">Conjugal transfer protein TraG</fullName>
    </submittedName>
</protein>
<dbReference type="Pfam" id="PF12696">
    <property type="entry name" value="TraG-D_C"/>
    <property type="match status" value="1"/>
</dbReference>
<dbReference type="InterPro" id="IPR027417">
    <property type="entry name" value="P-loop_NTPase"/>
</dbReference>
<feature type="domain" description="TraD/TraG TraM recognition site" evidence="7">
    <location>
        <begin position="452"/>
        <end position="564"/>
    </location>
</feature>
<sequence>MHSSYKDITQLSLVISIALLGLHFYYTGYWAFDQWGYTSRISDRILQAVHDTGVLEGVSCHFLVVFFLALSLTGTPATKSPAVSLRSCLVYVGIGAVLFCGSLLLFARAGDPMTTIVWYMLLKTVGYGLLLTGGSRLRRLLRVPWARNDPFGRKSSGFPQEQRKIDYGLALHLRAEHTFNGKTMSSWVNLLNPRRGILILGGPGSGKSRFIIEPLIRQLMEKKTAIFLYDFKYPALTGLVYRHFQANRGGYPPRTKFYCIQFNDLSRSHRCNLLAPATLETVNDALGVAQTVLLSLNKTWIDRQGEFFVESAVNFLGALIWFLRQYRDGCYCTLPHAIELAQTPYERLFPMLAAEPEIESLIMPFQQAYDNKSFEMLDSQVSTARIALSRLSSPDLYYILTGNDLSLEINDPAAPKILCLGGDPARQEALGPILSLYIDRLNRLCNQPGRYPCALVCDEFATVRAYSMTTTIATGRSNDIIPVLAVQDLSQLRTRYTRNEAETFLNISGNLLCGQVGGETARWVSERFPPIQRQLSSVTAYSSDTSENISLQWEPTVTPATIAGLSSGEFVGILSDEPGRELELKAFHGRLVREGDGAAAAGLQGQARVVAPGQLPVVRAVDEKAVRLQFEQVRREVQGLVVEALKTLPA</sequence>
<comment type="caution">
    <text evidence="9">The sequence shown here is derived from an EMBL/GenBank/DDBJ whole genome shotgun (WGS) entry which is preliminary data.</text>
</comment>
<feature type="transmembrane region" description="Helical" evidence="6">
    <location>
        <begin position="12"/>
        <end position="32"/>
    </location>
</feature>
<evidence type="ECO:0000256" key="5">
    <source>
        <dbReference type="ARBA" id="ARBA00023136"/>
    </source>
</evidence>
<dbReference type="PANTHER" id="PTHR37937">
    <property type="entry name" value="CONJUGATIVE TRANSFER: DNA TRANSPORT"/>
    <property type="match status" value="1"/>
</dbReference>
<accession>A0A8J2XW67</accession>
<dbReference type="CDD" id="cd01127">
    <property type="entry name" value="TrwB_TraG_TraD_VirD4"/>
    <property type="match status" value="2"/>
</dbReference>
<keyword evidence="3 6" id="KW-0812">Transmembrane</keyword>
<evidence type="ECO:0000313" key="9">
    <source>
        <dbReference type="EMBL" id="GGB23939.1"/>
    </source>
</evidence>
<organism evidence="9 10">
    <name type="scientific">Puia dinghuensis</name>
    <dbReference type="NCBI Taxonomy" id="1792502"/>
    <lineage>
        <taxon>Bacteria</taxon>
        <taxon>Pseudomonadati</taxon>
        <taxon>Bacteroidota</taxon>
        <taxon>Chitinophagia</taxon>
        <taxon>Chitinophagales</taxon>
        <taxon>Chitinophagaceae</taxon>
        <taxon>Puia</taxon>
    </lineage>
</organism>
<gene>
    <name evidence="9" type="ORF">GCM10011511_54800</name>
</gene>
<evidence type="ECO:0000256" key="3">
    <source>
        <dbReference type="ARBA" id="ARBA00022692"/>
    </source>
</evidence>
<name>A0A8J2XW67_9BACT</name>
<evidence type="ECO:0000256" key="4">
    <source>
        <dbReference type="ARBA" id="ARBA00022989"/>
    </source>
</evidence>
<feature type="domain" description="YWFCY" evidence="8">
    <location>
        <begin position="5"/>
        <end position="142"/>
    </location>
</feature>
<keyword evidence="10" id="KW-1185">Reference proteome</keyword>
<keyword evidence="5 6" id="KW-0472">Membrane</keyword>
<reference evidence="9" key="2">
    <citation type="submission" date="2020-09" db="EMBL/GenBank/DDBJ databases">
        <authorList>
            <person name="Sun Q."/>
            <person name="Zhou Y."/>
        </authorList>
    </citation>
    <scope>NUCLEOTIDE SEQUENCE</scope>
    <source>
        <strain evidence="9">CGMCC 1.15448</strain>
    </source>
</reference>
<evidence type="ECO:0000256" key="2">
    <source>
        <dbReference type="ARBA" id="ARBA00022475"/>
    </source>
</evidence>
<dbReference type="PANTHER" id="PTHR37937:SF1">
    <property type="entry name" value="CONJUGATIVE TRANSFER: DNA TRANSPORT"/>
    <property type="match status" value="1"/>
</dbReference>
<proteinExistence type="predicted"/>
<dbReference type="InterPro" id="IPR025988">
    <property type="entry name" value="YWFCY_dom"/>
</dbReference>
<evidence type="ECO:0000259" key="7">
    <source>
        <dbReference type="Pfam" id="PF12696"/>
    </source>
</evidence>
<dbReference type="RefSeq" id="WP_188937823.1">
    <property type="nucleotide sequence ID" value="NZ_BMJC01000007.1"/>
</dbReference>
<dbReference type="EMBL" id="BMJC01000007">
    <property type="protein sequence ID" value="GGB23939.1"/>
    <property type="molecule type" value="Genomic_DNA"/>
</dbReference>
<dbReference type="Proteomes" id="UP000607559">
    <property type="component" value="Unassembled WGS sequence"/>
</dbReference>
<reference evidence="9" key="1">
    <citation type="journal article" date="2014" name="Int. J. Syst. Evol. Microbiol.">
        <title>Complete genome sequence of Corynebacterium casei LMG S-19264T (=DSM 44701T), isolated from a smear-ripened cheese.</title>
        <authorList>
            <consortium name="US DOE Joint Genome Institute (JGI-PGF)"/>
            <person name="Walter F."/>
            <person name="Albersmeier A."/>
            <person name="Kalinowski J."/>
            <person name="Ruckert C."/>
        </authorList>
    </citation>
    <scope>NUCLEOTIDE SEQUENCE</scope>
    <source>
        <strain evidence="9">CGMCC 1.15448</strain>
    </source>
</reference>
<dbReference type="SUPFAM" id="SSF52540">
    <property type="entry name" value="P-loop containing nucleoside triphosphate hydrolases"/>
    <property type="match status" value="1"/>
</dbReference>
<evidence type="ECO:0000256" key="6">
    <source>
        <dbReference type="SAM" id="Phobius"/>
    </source>
</evidence>
<evidence type="ECO:0000256" key="1">
    <source>
        <dbReference type="ARBA" id="ARBA00004651"/>
    </source>
</evidence>
<keyword evidence="2" id="KW-1003">Cell membrane</keyword>
<dbReference type="AlphaFoldDB" id="A0A8J2XW67"/>
<dbReference type="Pfam" id="PF14293">
    <property type="entry name" value="YWFCY"/>
    <property type="match status" value="1"/>
</dbReference>
<feature type="transmembrane region" description="Helical" evidence="6">
    <location>
        <begin position="116"/>
        <end position="137"/>
    </location>
</feature>
<evidence type="ECO:0000313" key="10">
    <source>
        <dbReference type="Proteomes" id="UP000607559"/>
    </source>
</evidence>
<dbReference type="InterPro" id="IPR051539">
    <property type="entry name" value="T4SS-coupling_protein"/>
</dbReference>
<dbReference type="InterPro" id="IPR032689">
    <property type="entry name" value="TraG-D_C"/>
</dbReference>
<feature type="transmembrane region" description="Helical" evidence="6">
    <location>
        <begin position="88"/>
        <end position="110"/>
    </location>
</feature>